<dbReference type="InterPro" id="IPR005467">
    <property type="entry name" value="His_kinase_dom"/>
</dbReference>
<evidence type="ECO:0000256" key="3">
    <source>
        <dbReference type="ARBA" id="ARBA00022553"/>
    </source>
</evidence>
<sequence length="443" mass="49907">MSLLSQTARYLLLTALAIALVGAVGFYTLIHRKIRHEVDEILTSQVKQTGVKLRQQPFVKIYDWDNNPRIDRVTTTVQPTFADITILDSLDGNKPIPIRQLQETVSANGQLYLVTVQQPYYEFNELAREMSAGVIIGFLILMGLSVTVGLGLARQLWRPFYATIDQLGSVRIDTGTEPIFPESRIREFGLLSRSLGELTQKLRRQFSLQKQFTENASHELQTPLAVASVELDFLLQSEHLTESDYAHLQRATDALSRLSQLNRSLLLLTQVENNQFTNDEVLNLSELLNQYTDEYEPFFQHKNMPVERAISPNIQLSMNRQLAGALLTNLLKNAVRHGVARHRNALHGSVQHGSVQHGQGTACVRIELTTDSLAIRNPGAPLPFATNQLFNRFVKDPARSDSTGLGLALVKQICDRYGLSLTYSYDTDKSVHEFRVRLVQQKA</sequence>
<dbReference type="PROSITE" id="PS50109">
    <property type="entry name" value="HIS_KIN"/>
    <property type="match status" value="1"/>
</dbReference>
<keyword evidence="11" id="KW-1185">Reference proteome</keyword>
<organism evidence="10 11">
    <name type="scientific">Spirosoma flavum</name>
    <dbReference type="NCBI Taxonomy" id="2048557"/>
    <lineage>
        <taxon>Bacteria</taxon>
        <taxon>Pseudomonadati</taxon>
        <taxon>Bacteroidota</taxon>
        <taxon>Cytophagia</taxon>
        <taxon>Cytophagales</taxon>
        <taxon>Cytophagaceae</taxon>
        <taxon>Spirosoma</taxon>
    </lineage>
</organism>
<dbReference type="RefSeq" id="WP_381504136.1">
    <property type="nucleotide sequence ID" value="NZ_JBHUOM010000019.1"/>
</dbReference>
<dbReference type="EC" id="2.7.13.3" evidence="2"/>
<keyword evidence="5 8" id="KW-0812">Transmembrane</keyword>
<accession>A0ABW6AP74</accession>
<evidence type="ECO:0000259" key="9">
    <source>
        <dbReference type="PROSITE" id="PS50109"/>
    </source>
</evidence>
<dbReference type="CDD" id="cd00082">
    <property type="entry name" value="HisKA"/>
    <property type="match status" value="1"/>
</dbReference>
<dbReference type="EMBL" id="JBHUOM010000019">
    <property type="protein sequence ID" value="MFD2935869.1"/>
    <property type="molecule type" value="Genomic_DNA"/>
</dbReference>
<evidence type="ECO:0000256" key="5">
    <source>
        <dbReference type="ARBA" id="ARBA00022692"/>
    </source>
</evidence>
<evidence type="ECO:0000256" key="6">
    <source>
        <dbReference type="ARBA" id="ARBA00022777"/>
    </source>
</evidence>
<dbReference type="SMART" id="SM00387">
    <property type="entry name" value="HATPase_c"/>
    <property type="match status" value="1"/>
</dbReference>
<gene>
    <name evidence="10" type="ORF">ACFS25_18960</name>
</gene>
<keyword evidence="3" id="KW-0597">Phosphoprotein</keyword>
<keyword evidence="8" id="KW-0472">Membrane</keyword>
<dbReference type="Gene3D" id="1.10.287.130">
    <property type="match status" value="1"/>
</dbReference>
<dbReference type="InterPro" id="IPR036890">
    <property type="entry name" value="HATPase_C_sf"/>
</dbReference>
<evidence type="ECO:0000256" key="1">
    <source>
        <dbReference type="ARBA" id="ARBA00000085"/>
    </source>
</evidence>
<evidence type="ECO:0000256" key="4">
    <source>
        <dbReference type="ARBA" id="ARBA00022679"/>
    </source>
</evidence>
<comment type="caution">
    <text evidence="10">The sequence shown here is derived from an EMBL/GenBank/DDBJ whole genome shotgun (WGS) entry which is preliminary data.</text>
</comment>
<evidence type="ECO:0000256" key="8">
    <source>
        <dbReference type="SAM" id="Phobius"/>
    </source>
</evidence>
<dbReference type="Pfam" id="PF00512">
    <property type="entry name" value="HisKA"/>
    <property type="match status" value="1"/>
</dbReference>
<evidence type="ECO:0000313" key="11">
    <source>
        <dbReference type="Proteomes" id="UP001597512"/>
    </source>
</evidence>
<proteinExistence type="predicted"/>
<evidence type="ECO:0000256" key="2">
    <source>
        <dbReference type="ARBA" id="ARBA00012438"/>
    </source>
</evidence>
<evidence type="ECO:0000256" key="7">
    <source>
        <dbReference type="ARBA" id="ARBA00022989"/>
    </source>
</evidence>
<comment type="catalytic activity">
    <reaction evidence="1">
        <text>ATP + protein L-histidine = ADP + protein N-phospho-L-histidine.</text>
        <dbReference type="EC" id="2.7.13.3"/>
    </reaction>
</comment>
<feature type="domain" description="Histidine kinase" evidence="9">
    <location>
        <begin position="215"/>
        <end position="442"/>
    </location>
</feature>
<protein>
    <recommendedName>
        <fullName evidence="2">histidine kinase</fullName>
        <ecNumber evidence="2">2.7.13.3</ecNumber>
    </recommendedName>
</protein>
<dbReference type="Proteomes" id="UP001597512">
    <property type="component" value="Unassembled WGS sequence"/>
</dbReference>
<dbReference type="GO" id="GO:0016301">
    <property type="term" value="F:kinase activity"/>
    <property type="evidence" value="ECO:0007669"/>
    <property type="project" value="UniProtKB-KW"/>
</dbReference>
<evidence type="ECO:0000313" key="10">
    <source>
        <dbReference type="EMBL" id="MFD2935869.1"/>
    </source>
</evidence>
<dbReference type="SMART" id="SM00388">
    <property type="entry name" value="HisKA"/>
    <property type="match status" value="1"/>
</dbReference>
<feature type="transmembrane region" description="Helical" evidence="8">
    <location>
        <begin position="12"/>
        <end position="30"/>
    </location>
</feature>
<dbReference type="SUPFAM" id="SSF55874">
    <property type="entry name" value="ATPase domain of HSP90 chaperone/DNA topoisomerase II/histidine kinase"/>
    <property type="match status" value="1"/>
</dbReference>
<keyword evidence="7 8" id="KW-1133">Transmembrane helix</keyword>
<dbReference type="Gene3D" id="3.30.565.10">
    <property type="entry name" value="Histidine kinase-like ATPase, C-terminal domain"/>
    <property type="match status" value="1"/>
</dbReference>
<keyword evidence="4" id="KW-0808">Transferase</keyword>
<dbReference type="PANTHER" id="PTHR45436">
    <property type="entry name" value="SENSOR HISTIDINE KINASE YKOH"/>
    <property type="match status" value="1"/>
</dbReference>
<dbReference type="InterPro" id="IPR036097">
    <property type="entry name" value="HisK_dim/P_sf"/>
</dbReference>
<dbReference type="InterPro" id="IPR050428">
    <property type="entry name" value="TCS_sensor_his_kinase"/>
</dbReference>
<dbReference type="SUPFAM" id="SSF47384">
    <property type="entry name" value="Homodimeric domain of signal transducing histidine kinase"/>
    <property type="match status" value="1"/>
</dbReference>
<keyword evidence="6 10" id="KW-0418">Kinase</keyword>
<dbReference type="PANTHER" id="PTHR45436:SF5">
    <property type="entry name" value="SENSOR HISTIDINE KINASE TRCS"/>
    <property type="match status" value="1"/>
</dbReference>
<dbReference type="InterPro" id="IPR003661">
    <property type="entry name" value="HisK_dim/P_dom"/>
</dbReference>
<reference evidence="11" key="1">
    <citation type="journal article" date="2019" name="Int. J. Syst. Evol. Microbiol.">
        <title>The Global Catalogue of Microorganisms (GCM) 10K type strain sequencing project: providing services to taxonomists for standard genome sequencing and annotation.</title>
        <authorList>
            <consortium name="The Broad Institute Genomics Platform"/>
            <consortium name="The Broad Institute Genome Sequencing Center for Infectious Disease"/>
            <person name="Wu L."/>
            <person name="Ma J."/>
        </authorList>
    </citation>
    <scope>NUCLEOTIDE SEQUENCE [LARGE SCALE GENOMIC DNA]</scope>
    <source>
        <strain evidence="11">KCTC 52490</strain>
    </source>
</reference>
<feature type="transmembrane region" description="Helical" evidence="8">
    <location>
        <begin position="132"/>
        <end position="153"/>
    </location>
</feature>
<dbReference type="InterPro" id="IPR003594">
    <property type="entry name" value="HATPase_dom"/>
</dbReference>
<dbReference type="Pfam" id="PF02518">
    <property type="entry name" value="HATPase_c"/>
    <property type="match status" value="1"/>
</dbReference>
<name>A0ABW6AP74_9BACT</name>